<organism evidence="7 8">
    <name type="scientific">Tritrichomonas musculus</name>
    <dbReference type="NCBI Taxonomy" id="1915356"/>
    <lineage>
        <taxon>Eukaryota</taxon>
        <taxon>Metamonada</taxon>
        <taxon>Parabasalia</taxon>
        <taxon>Tritrichomonadida</taxon>
        <taxon>Tritrichomonadidae</taxon>
        <taxon>Tritrichomonas</taxon>
    </lineage>
</organism>
<keyword evidence="2" id="KW-0238">DNA-binding</keyword>
<dbReference type="Proteomes" id="UP001470230">
    <property type="component" value="Unassembled WGS sequence"/>
</dbReference>
<sequence>MLASNQLYSLSDASENCSLLKATSPEAPQRSRFSKEEDYLLKVLVSSQTQPKWSEIATHFQNRTARQCRERYNNYLRPELVNGPWTKEEDELLLELFEKHGPKWSLISQSFNSRSAVNVKNHHSSLINQSSLKRAKSTTNNFEIESLKESNKLNEIPAKPVKSFNVNIFMIENNQIAPEPVQTFVQNEIFTETKEIVTDPIQPFNENEIVLDDESETFLNDECFQNMLSNFNIEEEMWSTNLPSIQEDDLFAF</sequence>
<evidence type="ECO:0000313" key="8">
    <source>
        <dbReference type="Proteomes" id="UP001470230"/>
    </source>
</evidence>
<feature type="domain" description="Myb-like" evidence="5">
    <location>
        <begin position="77"/>
        <end position="127"/>
    </location>
</feature>
<dbReference type="InterPro" id="IPR009057">
    <property type="entry name" value="Homeodomain-like_sf"/>
</dbReference>
<evidence type="ECO:0000256" key="3">
    <source>
        <dbReference type="ARBA" id="ARBA00023163"/>
    </source>
</evidence>
<feature type="domain" description="Myb-like" evidence="5">
    <location>
        <begin position="25"/>
        <end position="76"/>
    </location>
</feature>
<evidence type="ECO:0008006" key="9">
    <source>
        <dbReference type="Google" id="ProtNLM"/>
    </source>
</evidence>
<dbReference type="Gene3D" id="1.10.10.60">
    <property type="entry name" value="Homeodomain-like"/>
    <property type="match status" value="2"/>
</dbReference>
<gene>
    <name evidence="7" type="ORF">M9Y10_031085</name>
</gene>
<keyword evidence="8" id="KW-1185">Reference proteome</keyword>
<keyword evidence="1" id="KW-0805">Transcription regulation</keyword>
<keyword evidence="4" id="KW-0539">Nucleus</keyword>
<accession>A0ABR2H1W4</accession>
<protein>
    <recommendedName>
        <fullName evidence="9">Myb-like DNA-binding domain containing protein</fullName>
    </recommendedName>
</protein>
<dbReference type="PROSITE" id="PS50090">
    <property type="entry name" value="MYB_LIKE"/>
    <property type="match status" value="2"/>
</dbReference>
<evidence type="ECO:0000259" key="6">
    <source>
        <dbReference type="PROSITE" id="PS51294"/>
    </source>
</evidence>
<evidence type="ECO:0000259" key="5">
    <source>
        <dbReference type="PROSITE" id="PS50090"/>
    </source>
</evidence>
<dbReference type="PANTHER" id="PTHR46621">
    <property type="entry name" value="SNRNA-ACTIVATING PROTEIN COMPLEX SUBUNIT 4"/>
    <property type="match status" value="1"/>
</dbReference>
<proteinExistence type="predicted"/>
<dbReference type="SMART" id="SM00717">
    <property type="entry name" value="SANT"/>
    <property type="match status" value="2"/>
</dbReference>
<evidence type="ECO:0000256" key="4">
    <source>
        <dbReference type="ARBA" id="ARBA00023242"/>
    </source>
</evidence>
<dbReference type="EMBL" id="JAPFFF010000048">
    <property type="protein sequence ID" value="KAK8840146.1"/>
    <property type="molecule type" value="Genomic_DNA"/>
</dbReference>
<keyword evidence="3" id="KW-0804">Transcription</keyword>
<evidence type="ECO:0000313" key="7">
    <source>
        <dbReference type="EMBL" id="KAK8840146.1"/>
    </source>
</evidence>
<dbReference type="InterPro" id="IPR017930">
    <property type="entry name" value="Myb_dom"/>
</dbReference>
<dbReference type="PANTHER" id="PTHR46621:SF1">
    <property type="entry name" value="SNRNA-ACTIVATING PROTEIN COMPLEX SUBUNIT 4"/>
    <property type="match status" value="1"/>
</dbReference>
<dbReference type="PROSITE" id="PS51294">
    <property type="entry name" value="HTH_MYB"/>
    <property type="match status" value="2"/>
</dbReference>
<dbReference type="CDD" id="cd00167">
    <property type="entry name" value="SANT"/>
    <property type="match status" value="1"/>
</dbReference>
<name>A0ABR2H1W4_9EUKA</name>
<evidence type="ECO:0000256" key="1">
    <source>
        <dbReference type="ARBA" id="ARBA00023015"/>
    </source>
</evidence>
<reference evidence="7 8" key="1">
    <citation type="submission" date="2024-04" db="EMBL/GenBank/DDBJ databases">
        <title>Tritrichomonas musculus Genome.</title>
        <authorList>
            <person name="Alves-Ferreira E."/>
            <person name="Grigg M."/>
            <person name="Lorenzi H."/>
            <person name="Galac M."/>
        </authorList>
    </citation>
    <scope>NUCLEOTIDE SEQUENCE [LARGE SCALE GENOMIC DNA]</scope>
    <source>
        <strain evidence="7 8">EAF2021</strain>
    </source>
</reference>
<comment type="caution">
    <text evidence="7">The sequence shown here is derived from an EMBL/GenBank/DDBJ whole genome shotgun (WGS) entry which is preliminary data.</text>
</comment>
<dbReference type="InterPro" id="IPR001005">
    <property type="entry name" value="SANT/Myb"/>
</dbReference>
<feature type="domain" description="HTH myb-type" evidence="6">
    <location>
        <begin position="77"/>
        <end position="131"/>
    </location>
</feature>
<dbReference type="Pfam" id="PF13921">
    <property type="entry name" value="Myb_DNA-bind_6"/>
    <property type="match status" value="1"/>
</dbReference>
<dbReference type="SUPFAM" id="SSF46689">
    <property type="entry name" value="Homeodomain-like"/>
    <property type="match status" value="2"/>
</dbReference>
<feature type="domain" description="HTH myb-type" evidence="6">
    <location>
        <begin position="29"/>
        <end position="76"/>
    </location>
</feature>
<dbReference type="InterPro" id="IPR051575">
    <property type="entry name" value="Myb-like_DNA-bd"/>
</dbReference>
<evidence type="ECO:0000256" key="2">
    <source>
        <dbReference type="ARBA" id="ARBA00023125"/>
    </source>
</evidence>